<keyword evidence="8" id="KW-1185">Reference proteome</keyword>
<dbReference type="InterPro" id="IPR017941">
    <property type="entry name" value="Rieske_2Fe-2S"/>
</dbReference>
<reference evidence="7" key="1">
    <citation type="journal article" date="2014" name="Int. J. Syst. Evol. Microbiol.">
        <title>Complete genome of a new Firmicutes species belonging to the dominant human colonic microbiota ('Ruminococcus bicirculans') reveals two chromosomes and a selective capacity to utilize plant glucans.</title>
        <authorList>
            <consortium name="NISC Comparative Sequencing Program"/>
            <person name="Wegmann U."/>
            <person name="Louis P."/>
            <person name="Goesmann A."/>
            <person name="Henrissat B."/>
            <person name="Duncan S.H."/>
            <person name="Flint H.J."/>
        </authorList>
    </citation>
    <scope>NUCLEOTIDE SEQUENCE</scope>
    <source>
        <strain evidence="7">NBRC 108216</strain>
    </source>
</reference>
<dbReference type="InterPro" id="IPR036922">
    <property type="entry name" value="Rieske_2Fe-2S_sf"/>
</dbReference>
<evidence type="ECO:0000256" key="5">
    <source>
        <dbReference type="ARBA" id="ARBA00023014"/>
    </source>
</evidence>
<dbReference type="PANTHER" id="PTHR21266:SF60">
    <property type="entry name" value="3-KETOSTEROID-9-ALPHA-MONOOXYGENASE, OXYGENASE COMPONENT"/>
    <property type="match status" value="1"/>
</dbReference>
<proteinExistence type="predicted"/>
<keyword evidence="5" id="KW-0411">Iron-sulfur</keyword>
<keyword evidence="3" id="KW-0560">Oxidoreductase</keyword>
<keyword evidence="2" id="KW-0479">Metal-binding</keyword>
<feature type="domain" description="Rieske" evidence="6">
    <location>
        <begin position="9"/>
        <end position="120"/>
    </location>
</feature>
<dbReference type="CDD" id="cd03469">
    <property type="entry name" value="Rieske_RO_Alpha_N"/>
    <property type="match status" value="1"/>
</dbReference>
<dbReference type="SUPFAM" id="SSF55961">
    <property type="entry name" value="Bet v1-like"/>
    <property type="match status" value="1"/>
</dbReference>
<name>A0ABQ5V0L1_9PROT</name>
<dbReference type="InterPro" id="IPR044043">
    <property type="entry name" value="VanA_C_cat"/>
</dbReference>
<comment type="caution">
    <text evidence="7">The sequence shown here is derived from an EMBL/GenBank/DDBJ whole genome shotgun (WGS) entry which is preliminary data.</text>
</comment>
<evidence type="ECO:0000259" key="6">
    <source>
        <dbReference type="PROSITE" id="PS51296"/>
    </source>
</evidence>
<protein>
    <submittedName>
        <fullName evidence="7">(2Fe-2S) ferredoxin</fullName>
    </submittedName>
</protein>
<dbReference type="SUPFAM" id="SSF50022">
    <property type="entry name" value="ISP domain"/>
    <property type="match status" value="1"/>
</dbReference>
<evidence type="ECO:0000256" key="1">
    <source>
        <dbReference type="ARBA" id="ARBA00022714"/>
    </source>
</evidence>
<dbReference type="Proteomes" id="UP001161390">
    <property type="component" value="Unassembled WGS sequence"/>
</dbReference>
<organism evidence="7 8">
    <name type="scientific">Algimonas porphyrae</name>
    <dbReference type="NCBI Taxonomy" id="1128113"/>
    <lineage>
        <taxon>Bacteria</taxon>
        <taxon>Pseudomonadati</taxon>
        <taxon>Pseudomonadota</taxon>
        <taxon>Alphaproteobacteria</taxon>
        <taxon>Maricaulales</taxon>
        <taxon>Robiginitomaculaceae</taxon>
        <taxon>Algimonas</taxon>
    </lineage>
</organism>
<reference evidence="7" key="2">
    <citation type="submission" date="2023-01" db="EMBL/GenBank/DDBJ databases">
        <title>Draft genome sequence of Algimonas porphyrae strain NBRC 108216.</title>
        <authorList>
            <person name="Sun Q."/>
            <person name="Mori K."/>
        </authorList>
    </citation>
    <scope>NUCLEOTIDE SEQUENCE</scope>
    <source>
        <strain evidence="7">NBRC 108216</strain>
    </source>
</reference>
<dbReference type="Gene3D" id="2.102.10.10">
    <property type="entry name" value="Rieske [2Fe-2S] iron-sulphur domain"/>
    <property type="match status" value="1"/>
</dbReference>
<dbReference type="Pfam" id="PF00355">
    <property type="entry name" value="Rieske"/>
    <property type="match status" value="1"/>
</dbReference>
<dbReference type="InterPro" id="IPR050584">
    <property type="entry name" value="Cholesterol_7-desaturase"/>
</dbReference>
<dbReference type="PROSITE" id="PS51296">
    <property type="entry name" value="RIESKE"/>
    <property type="match status" value="1"/>
</dbReference>
<dbReference type="Pfam" id="PF19112">
    <property type="entry name" value="VanA_C"/>
    <property type="match status" value="1"/>
</dbReference>
<dbReference type="PANTHER" id="PTHR21266">
    <property type="entry name" value="IRON-SULFUR DOMAIN CONTAINING PROTEIN"/>
    <property type="match status" value="1"/>
</dbReference>
<gene>
    <name evidence="7" type="ORF">GCM10007854_20450</name>
</gene>
<evidence type="ECO:0000256" key="3">
    <source>
        <dbReference type="ARBA" id="ARBA00023002"/>
    </source>
</evidence>
<sequence>MTDFVHDIWYFGALASDIPKRGRSAGLHRVIIAGEPICIGRREDGSVFAMRDICPHRAAPFSAGCLTAGGVQCPYHGWVFDTQDGRCTEIPALTQDSAVAPEKIRVRTFPVAQTGQILWIWFSADKRFSGEPPFPPPLFPLVETRPVIDDGVRLNCHVDHAVIGLMDPAHGPYVHKQWWWRSQASMHEKAKAFEPRERGFAMAAHSPSSNSAAYKLLGGKPVTEITFQLPGIRTEHIRVGDKTVLSFTAVTPEDATHTRIRQLFFTDHGLFKALSPVLAFGAKAFLRQDGDMVDLQAQGLRFDPNLMLIEDADTQAKWYHQLKKNWAKAQQTGKPFVNPVKARTLRWRS</sequence>
<keyword evidence="1" id="KW-0001">2Fe-2S</keyword>
<evidence type="ECO:0000256" key="2">
    <source>
        <dbReference type="ARBA" id="ARBA00022723"/>
    </source>
</evidence>
<evidence type="ECO:0000313" key="8">
    <source>
        <dbReference type="Proteomes" id="UP001161390"/>
    </source>
</evidence>
<evidence type="ECO:0000256" key="4">
    <source>
        <dbReference type="ARBA" id="ARBA00023004"/>
    </source>
</evidence>
<evidence type="ECO:0000313" key="7">
    <source>
        <dbReference type="EMBL" id="GLQ21090.1"/>
    </source>
</evidence>
<dbReference type="EMBL" id="BSNJ01000004">
    <property type="protein sequence ID" value="GLQ21090.1"/>
    <property type="molecule type" value="Genomic_DNA"/>
</dbReference>
<keyword evidence="4" id="KW-0408">Iron</keyword>
<dbReference type="Gene3D" id="3.90.380.10">
    <property type="entry name" value="Naphthalene 1,2-dioxygenase Alpha Subunit, Chain A, domain 1"/>
    <property type="match status" value="1"/>
</dbReference>
<dbReference type="RefSeq" id="WP_284372286.1">
    <property type="nucleotide sequence ID" value="NZ_BSNJ01000004.1"/>
</dbReference>
<accession>A0ABQ5V0L1</accession>